<dbReference type="InParanoid" id="A0A5C7EIS9"/>
<protein>
    <submittedName>
        <fullName evidence="1">Uncharacterized protein</fullName>
    </submittedName>
</protein>
<name>A0A5C7EIS9_9PROT</name>
<dbReference type="OrthoDB" id="8561164at2"/>
<organism evidence="1 2">
    <name type="scientific">Pelomicrobium methylotrophicum</name>
    <dbReference type="NCBI Taxonomy" id="2602750"/>
    <lineage>
        <taxon>Bacteria</taxon>
        <taxon>Pseudomonadati</taxon>
        <taxon>Pseudomonadota</taxon>
        <taxon>Hydrogenophilia</taxon>
        <taxon>Hydrogenophilia incertae sedis</taxon>
        <taxon>Pelomicrobium</taxon>
    </lineage>
</organism>
<keyword evidence="2" id="KW-1185">Reference proteome</keyword>
<accession>A0A5C7EIS9</accession>
<reference evidence="1 2" key="1">
    <citation type="submission" date="2019-08" db="EMBL/GenBank/DDBJ databases">
        <title>Pelomicrobium methylotrophicum gen. nov., sp. nov. a moderately thermophilic, facultatively anaerobic, lithoautotrophic and methylotrophic bacterium isolated from a terrestrial mud volcano.</title>
        <authorList>
            <person name="Slobodkina G.B."/>
            <person name="Merkel A.Y."/>
            <person name="Slobodkin A.I."/>
        </authorList>
    </citation>
    <scope>NUCLEOTIDE SEQUENCE [LARGE SCALE GENOMIC DNA]</scope>
    <source>
        <strain evidence="1 2">SM250</strain>
    </source>
</reference>
<dbReference type="EMBL" id="VPFL01000015">
    <property type="protein sequence ID" value="TXF11312.1"/>
    <property type="molecule type" value="Genomic_DNA"/>
</dbReference>
<gene>
    <name evidence="1" type="ORF">FR698_11265</name>
</gene>
<sequence length="131" mass="14963">MTAVFEEVDQALRGLEALAREGRLPSVGETVERCIALVKRLIVAYLRDEGRKPLPPADADLLETWKVLVKGEPFWNTIRDNLRELIYYRNCIALQREDALPAAPEKMAVRTARHVHLFIKTRCIREGRIAA</sequence>
<dbReference type="Proteomes" id="UP000321201">
    <property type="component" value="Unassembled WGS sequence"/>
</dbReference>
<comment type="caution">
    <text evidence="1">The sequence shown here is derived from an EMBL/GenBank/DDBJ whole genome shotgun (WGS) entry which is preliminary data.</text>
</comment>
<dbReference type="AlphaFoldDB" id="A0A5C7EIS9"/>
<proteinExistence type="predicted"/>
<evidence type="ECO:0000313" key="2">
    <source>
        <dbReference type="Proteomes" id="UP000321201"/>
    </source>
</evidence>
<evidence type="ECO:0000313" key="1">
    <source>
        <dbReference type="EMBL" id="TXF11312.1"/>
    </source>
</evidence>